<name>A0A2H3SQY3_FUSOX</name>
<accession>A0A2H3SQY3</accession>
<dbReference type="EMBL" id="FMJY01000001">
    <property type="protein sequence ID" value="SCO75795.1"/>
    <property type="molecule type" value="Genomic_DNA"/>
</dbReference>
<dbReference type="AlphaFoldDB" id="A0A2H3SQY3"/>
<evidence type="ECO:0008006" key="3">
    <source>
        <dbReference type="Google" id="ProtNLM"/>
    </source>
</evidence>
<organism evidence="1 2">
    <name type="scientific">Fusarium oxysporum</name>
    <name type="common">Fusarium vascular wilt</name>
    <dbReference type="NCBI Taxonomy" id="5507"/>
    <lineage>
        <taxon>Eukaryota</taxon>
        <taxon>Fungi</taxon>
        <taxon>Dikarya</taxon>
        <taxon>Ascomycota</taxon>
        <taxon>Pezizomycotina</taxon>
        <taxon>Sordariomycetes</taxon>
        <taxon>Hypocreomycetidae</taxon>
        <taxon>Hypocreales</taxon>
        <taxon>Nectriaceae</taxon>
        <taxon>Fusarium</taxon>
        <taxon>Fusarium oxysporum species complex</taxon>
    </lineage>
</organism>
<proteinExistence type="predicted"/>
<dbReference type="VEuPathDB" id="FungiDB:FOC1_g10001175"/>
<protein>
    <recommendedName>
        <fullName evidence="3">HTH CENPB-type domain-containing protein</fullName>
    </recommendedName>
</protein>
<gene>
    <name evidence="1" type="ORF">FRV6_00007</name>
</gene>
<sequence>MANRLLADRDASPVGKRWAINFIKRQPELKTRFQRKYDYQRAKCEDPTIIRNWFRLTEFFLAFYAAFQLTMTKSNIKGGFRGAGLAPFDPEVVILKLDVQLQTPTPVKEEAQQAQS</sequence>
<evidence type="ECO:0000313" key="2">
    <source>
        <dbReference type="Proteomes" id="UP000219369"/>
    </source>
</evidence>
<reference evidence="2" key="1">
    <citation type="submission" date="2016-09" db="EMBL/GenBank/DDBJ databases">
        <authorList>
            <person name="Guldener U."/>
        </authorList>
    </citation>
    <scope>NUCLEOTIDE SEQUENCE [LARGE SCALE GENOMIC DNA]</scope>
    <source>
        <strain evidence="2">V64-1</strain>
    </source>
</reference>
<evidence type="ECO:0000313" key="1">
    <source>
        <dbReference type="EMBL" id="SCO75795.1"/>
    </source>
</evidence>
<dbReference type="OrthoDB" id="4589250at2759"/>
<dbReference type="Proteomes" id="UP000219369">
    <property type="component" value="Unassembled WGS sequence"/>
</dbReference>